<dbReference type="Proteomes" id="UP000703661">
    <property type="component" value="Unassembled WGS sequence"/>
</dbReference>
<feature type="non-terminal residue" evidence="2">
    <location>
        <position position="507"/>
    </location>
</feature>
<dbReference type="AlphaFoldDB" id="A0A9P6SZM9"/>
<feature type="compositionally biased region" description="Polar residues" evidence="1">
    <location>
        <begin position="147"/>
        <end position="170"/>
    </location>
</feature>
<organism evidence="2 3">
    <name type="scientific">Entomortierella chlamydospora</name>
    <dbReference type="NCBI Taxonomy" id="101097"/>
    <lineage>
        <taxon>Eukaryota</taxon>
        <taxon>Fungi</taxon>
        <taxon>Fungi incertae sedis</taxon>
        <taxon>Mucoromycota</taxon>
        <taxon>Mortierellomycotina</taxon>
        <taxon>Mortierellomycetes</taxon>
        <taxon>Mortierellales</taxon>
        <taxon>Mortierellaceae</taxon>
        <taxon>Entomortierella</taxon>
    </lineage>
</organism>
<feature type="compositionally biased region" description="Low complexity" evidence="1">
    <location>
        <begin position="122"/>
        <end position="146"/>
    </location>
</feature>
<sequence length="507" mass="57118">MVANLFNHLVTALDIIPDSTSLDICTNRPSTCVLTGKIRIISKRPFVYKSLTLTAKGTSCVFHRQGPKSMKEKQVFLDVTKDIVYGRSYQRSRRDSLSPLSSPIHGPLETQTDLEPTNETLSNSPHDSSSNNNNSSNGDGNNGPISHQHQSPLPIEQEQQSPVERQASQTDVLSANVQNQVEEGVNDIDFRIEFPSHQNLNSQRFPGILGANPDLCCLPSGPIKTAAGRSSITYILNATLVIGRKYILVNNQMSVSVPFQVQTWQDMIDWNQSEDSSYHGKRRNKIEFQFQVPKQLDLHRLHDLQFGFNARWRTLQDHLKIKEVQYYIVEEEQQESTPVVNTTIISTSATHDCSDYNTPTNSWGHLNSAVRLQIPQPNIVLETTSTPWPHILTISHKLRVLISFDQTLTKERQLQLSFPIRIHPTLSPNGSPVPPELFLGSDSWNRRRLRSSLYGVDARSDNENIDEEDYQLPIYENREDSVLLMVGQEVQEAGLQVDALGASMGMN</sequence>
<accession>A0A9P6SZM9</accession>
<feature type="region of interest" description="Disordered" evidence="1">
    <location>
        <begin position="90"/>
        <end position="170"/>
    </location>
</feature>
<proteinExistence type="predicted"/>
<comment type="caution">
    <text evidence="2">The sequence shown here is derived from an EMBL/GenBank/DDBJ whole genome shotgun (WGS) entry which is preliminary data.</text>
</comment>
<reference evidence="2" key="1">
    <citation type="journal article" date="2020" name="Fungal Divers.">
        <title>Resolving the Mortierellaceae phylogeny through synthesis of multi-gene phylogenetics and phylogenomics.</title>
        <authorList>
            <person name="Vandepol N."/>
            <person name="Liber J."/>
            <person name="Desiro A."/>
            <person name="Na H."/>
            <person name="Kennedy M."/>
            <person name="Barry K."/>
            <person name="Grigoriev I.V."/>
            <person name="Miller A.N."/>
            <person name="O'Donnell K."/>
            <person name="Stajich J.E."/>
            <person name="Bonito G."/>
        </authorList>
    </citation>
    <scope>NUCLEOTIDE SEQUENCE</scope>
    <source>
        <strain evidence="2">NRRL 2769</strain>
    </source>
</reference>
<dbReference type="EMBL" id="JAAAID010000911">
    <property type="protein sequence ID" value="KAG0012954.1"/>
    <property type="molecule type" value="Genomic_DNA"/>
</dbReference>
<evidence type="ECO:0000313" key="2">
    <source>
        <dbReference type="EMBL" id="KAG0012954.1"/>
    </source>
</evidence>
<name>A0A9P6SZM9_9FUNG</name>
<evidence type="ECO:0000313" key="3">
    <source>
        <dbReference type="Proteomes" id="UP000703661"/>
    </source>
</evidence>
<evidence type="ECO:0000256" key="1">
    <source>
        <dbReference type="SAM" id="MobiDB-lite"/>
    </source>
</evidence>
<keyword evidence="3" id="KW-1185">Reference proteome</keyword>
<gene>
    <name evidence="2" type="ORF">BGZ80_011402</name>
</gene>
<feature type="compositionally biased region" description="Polar residues" evidence="1">
    <location>
        <begin position="109"/>
        <end position="121"/>
    </location>
</feature>
<protein>
    <submittedName>
        <fullName evidence="2">Uncharacterized protein</fullName>
    </submittedName>
</protein>